<dbReference type="PRINTS" id="PR00035">
    <property type="entry name" value="HTHGNTR"/>
</dbReference>
<evidence type="ECO:0000259" key="4">
    <source>
        <dbReference type="PROSITE" id="PS50949"/>
    </source>
</evidence>
<proteinExistence type="predicted"/>
<dbReference type="InterPro" id="IPR028978">
    <property type="entry name" value="Chorismate_lyase_/UTRA_dom_sf"/>
</dbReference>
<dbReference type="GO" id="GO:0003677">
    <property type="term" value="F:DNA binding"/>
    <property type="evidence" value="ECO:0007669"/>
    <property type="project" value="UniProtKB-KW"/>
</dbReference>
<dbReference type="GO" id="GO:0045892">
    <property type="term" value="P:negative regulation of DNA-templated transcription"/>
    <property type="evidence" value="ECO:0007669"/>
    <property type="project" value="TreeGrafter"/>
</dbReference>
<dbReference type="RefSeq" id="WP_103940298.1">
    <property type="nucleotide sequence ID" value="NZ_FNVO01000011.1"/>
</dbReference>
<gene>
    <name evidence="5" type="ORF">SAMN04489712_111207</name>
</gene>
<evidence type="ECO:0000313" key="5">
    <source>
        <dbReference type="EMBL" id="SEG76792.1"/>
    </source>
</evidence>
<dbReference type="GO" id="GO:0003700">
    <property type="term" value="F:DNA-binding transcription factor activity"/>
    <property type="evidence" value="ECO:0007669"/>
    <property type="project" value="InterPro"/>
</dbReference>
<dbReference type="PANTHER" id="PTHR44846">
    <property type="entry name" value="MANNOSYL-D-GLYCERATE TRANSPORT/METABOLISM SYSTEM REPRESSOR MNGR-RELATED"/>
    <property type="match status" value="1"/>
</dbReference>
<dbReference type="InterPro" id="IPR036390">
    <property type="entry name" value="WH_DNA-bd_sf"/>
</dbReference>
<dbReference type="SUPFAM" id="SSF46785">
    <property type="entry name" value="Winged helix' DNA-binding domain"/>
    <property type="match status" value="1"/>
</dbReference>
<protein>
    <submittedName>
        <fullName evidence="5">Regulatory protein, gntR family</fullName>
    </submittedName>
</protein>
<dbReference type="EMBL" id="FNVO01000011">
    <property type="protein sequence ID" value="SEG76792.1"/>
    <property type="molecule type" value="Genomic_DNA"/>
</dbReference>
<keyword evidence="2" id="KW-0238">DNA-binding</keyword>
<dbReference type="OrthoDB" id="4558810at2"/>
<dbReference type="CDD" id="cd07377">
    <property type="entry name" value="WHTH_GntR"/>
    <property type="match status" value="1"/>
</dbReference>
<reference evidence="6" key="1">
    <citation type="submission" date="2016-10" db="EMBL/GenBank/DDBJ databases">
        <authorList>
            <person name="Varghese N."/>
            <person name="Submissions S."/>
        </authorList>
    </citation>
    <scope>NUCLEOTIDE SEQUENCE [LARGE SCALE GENOMIC DNA]</scope>
    <source>
        <strain evidence="6">DSM 43163</strain>
    </source>
</reference>
<keyword evidence="6" id="KW-1185">Reference proteome</keyword>
<dbReference type="InterPro" id="IPR050679">
    <property type="entry name" value="Bact_HTH_transcr_reg"/>
</dbReference>
<evidence type="ECO:0000313" key="6">
    <source>
        <dbReference type="Proteomes" id="UP000236723"/>
    </source>
</evidence>
<feature type="domain" description="HTH gntR-type" evidence="4">
    <location>
        <begin position="9"/>
        <end position="77"/>
    </location>
</feature>
<organism evidence="5 6">
    <name type="scientific">Thermomonospora echinospora</name>
    <dbReference type="NCBI Taxonomy" id="1992"/>
    <lineage>
        <taxon>Bacteria</taxon>
        <taxon>Bacillati</taxon>
        <taxon>Actinomycetota</taxon>
        <taxon>Actinomycetes</taxon>
        <taxon>Streptosporangiales</taxon>
        <taxon>Thermomonosporaceae</taxon>
        <taxon>Thermomonospora</taxon>
    </lineage>
</organism>
<dbReference type="InterPro" id="IPR036388">
    <property type="entry name" value="WH-like_DNA-bd_sf"/>
</dbReference>
<dbReference type="Gene3D" id="1.10.10.10">
    <property type="entry name" value="Winged helix-like DNA-binding domain superfamily/Winged helix DNA-binding domain"/>
    <property type="match status" value="1"/>
</dbReference>
<dbReference type="PANTHER" id="PTHR44846:SF17">
    <property type="entry name" value="GNTR-FAMILY TRANSCRIPTIONAL REGULATOR"/>
    <property type="match status" value="1"/>
</dbReference>
<name>A0A1H6CUZ3_9ACTN</name>
<evidence type="ECO:0000256" key="3">
    <source>
        <dbReference type="ARBA" id="ARBA00023163"/>
    </source>
</evidence>
<dbReference type="Pfam" id="PF00392">
    <property type="entry name" value="GntR"/>
    <property type="match status" value="1"/>
</dbReference>
<dbReference type="PROSITE" id="PS50949">
    <property type="entry name" value="HTH_GNTR"/>
    <property type="match status" value="1"/>
</dbReference>
<keyword evidence="1" id="KW-0805">Transcription regulation</keyword>
<keyword evidence="3" id="KW-0804">Transcription</keyword>
<dbReference type="Gene3D" id="3.40.1410.10">
    <property type="entry name" value="Chorismate lyase-like"/>
    <property type="match status" value="1"/>
</dbReference>
<evidence type="ECO:0000256" key="1">
    <source>
        <dbReference type="ARBA" id="ARBA00023015"/>
    </source>
</evidence>
<accession>A0A1H6CUZ3</accession>
<dbReference type="Proteomes" id="UP000236723">
    <property type="component" value="Unassembled WGS sequence"/>
</dbReference>
<dbReference type="InterPro" id="IPR000524">
    <property type="entry name" value="Tscrpt_reg_HTH_GntR"/>
</dbReference>
<sequence length="138" mass="15265">MSVDPTADRPVYQQVADILRDRIRTGELAPGQLLPSEPHMVDEFGVARSTARQALAVLRGEGLVVTVPRRGTVVRPRADAEIVTLVPGQEAEARMPSPDERRRLKIPEGVPVFVVKRPGQEPEVYPADRTRLRAADEQ</sequence>
<dbReference type="SMART" id="SM00345">
    <property type="entry name" value="HTH_GNTR"/>
    <property type="match status" value="1"/>
</dbReference>
<evidence type="ECO:0000256" key="2">
    <source>
        <dbReference type="ARBA" id="ARBA00023125"/>
    </source>
</evidence>
<dbReference type="AlphaFoldDB" id="A0A1H6CUZ3"/>